<evidence type="ECO:0000313" key="2">
    <source>
        <dbReference type="Proteomes" id="UP000549882"/>
    </source>
</evidence>
<keyword evidence="2" id="KW-1185">Reference proteome</keyword>
<name>A0A7W8XYE9_9HYPH</name>
<dbReference type="Proteomes" id="UP000549882">
    <property type="component" value="Unassembled WGS sequence"/>
</dbReference>
<reference evidence="1 2" key="1">
    <citation type="submission" date="2020-08" db="EMBL/GenBank/DDBJ databases">
        <title>Genomic Encyclopedia of Type Strains, Phase IV (KMG-V): Genome sequencing to study the core and pangenomes of soil and plant-associated prokaryotes.</title>
        <authorList>
            <person name="Whitman W."/>
        </authorList>
    </citation>
    <scope>NUCLEOTIDE SEQUENCE [LARGE SCALE GENOMIC DNA]</scope>
    <source>
        <strain evidence="1 2">SEMIA 4064</strain>
    </source>
</reference>
<organism evidence="1 2">
    <name type="scientific">Rhizobium paranaense</name>
    <dbReference type="NCBI Taxonomy" id="1650438"/>
    <lineage>
        <taxon>Bacteria</taxon>
        <taxon>Pseudomonadati</taxon>
        <taxon>Pseudomonadota</taxon>
        <taxon>Alphaproteobacteria</taxon>
        <taxon>Hyphomicrobiales</taxon>
        <taxon>Rhizobiaceae</taxon>
        <taxon>Rhizobium/Agrobacterium group</taxon>
        <taxon>Rhizobium</taxon>
    </lineage>
</organism>
<protein>
    <submittedName>
        <fullName evidence="1">Uncharacterized protein</fullName>
    </submittedName>
</protein>
<sequence length="54" mass="6004">MIIVPQVLPFLQRELFALILEDLVGAEDMVNEVIEVTLDGDDSASLTRYTLPEA</sequence>
<dbReference type="RefSeq" id="WP_245407400.1">
    <property type="nucleotide sequence ID" value="NZ_JACHBI010000027.1"/>
</dbReference>
<comment type="caution">
    <text evidence="1">The sequence shown here is derived from an EMBL/GenBank/DDBJ whole genome shotgun (WGS) entry which is preliminary data.</text>
</comment>
<dbReference type="AlphaFoldDB" id="A0A7W8XYE9"/>
<gene>
    <name evidence="1" type="ORF">GGD50_006527</name>
</gene>
<proteinExistence type="predicted"/>
<accession>A0A7W8XYE9</accession>
<dbReference type="EMBL" id="JACHBI010000027">
    <property type="protein sequence ID" value="MBB5577871.1"/>
    <property type="molecule type" value="Genomic_DNA"/>
</dbReference>
<evidence type="ECO:0000313" key="1">
    <source>
        <dbReference type="EMBL" id="MBB5577871.1"/>
    </source>
</evidence>